<dbReference type="Pfam" id="PF11137">
    <property type="entry name" value="DUF2909"/>
    <property type="match status" value="1"/>
</dbReference>
<reference evidence="2 3" key="1">
    <citation type="submission" date="2017-05" db="EMBL/GenBank/DDBJ databases">
        <title>Complete and WGS of Bordetella genogroups.</title>
        <authorList>
            <person name="Spilker T."/>
            <person name="LiPuma J."/>
        </authorList>
    </citation>
    <scope>NUCLEOTIDE SEQUENCE [LARGE SCALE GENOMIC DNA]</scope>
    <source>
        <strain evidence="2 3">AU17164</strain>
    </source>
</reference>
<keyword evidence="1 2" id="KW-0812">Transmembrane</keyword>
<keyword evidence="3" id="KW-1185">Reference proteome</keyword>
<dbReference type="InterPro" id="IPR021313">
    <property type="entry name" value="DUF2909"/>
</dbReference>
<accession>A0A1W6YUX4</accession>
<dbReference type="NCBIfam" id="NF033233">
    <property type="entry name" value="twin_helix"/>
    <property type="match status" value="1"/>
</dbReference>
<keyword evidence="1" id="KW-0472">Membrane</keyword>
<evidence type="ECO:0000313" key="2">
    <source>
        <dbReference type="EMBL" id="ARP84902.1"/>
    </source>
</evidence>
<keyword evidence="1" id="KW-1133">Transmembrane helix</keyword>
<name>A0A1W6YUX4_9BORD</name>
<gene>
    <name evidence="2" type="ORF">CAL13_00675</name>
</gene>
<feature type="transmembrane region" description="Helical" evidence="1">
    <location>
        <begin position="43"/>
        <end position="60"/>
    </location>
</feature>
<dbReference type="AlphaFoldDB" id="A0A1W6YUX4"/>
<dbReference type="Proteomes" id="UP000194139">
    <property type="component" value="Chromosome"/>
</dbReference>
<evidence type="ECO:0000256" key="1">
    <source>
        <dbReference type="SAM" id="Phobius"/>
    </source>
</evidence>
<evidence type="ECO:0000313" key="3">
    <source>
        <dbReference type="Proteomes" id="UP000194139"/>
    </source>
</evidence>
<organism evidence="2 3">
    <name type="scientific">Bordetella genomosp. 9</name>
    <dbReference type="NCBI Taxonomy" id="1416803"/>
    <lineage>
        <taxon>Bacteria</taxon>
        <taxon>Pseudomonadati</taxon>
        <taxon>Pseudomonadota</taxon>
        <taxon>Betaproteobacteria</taxon>
        <taxon>Burkholderiales</taxon>
        <taxon>Alcaligenaceae</taxon>
        <taxon>Bordetella</taxon>
    </lineage>
</organism>
<proteinExistence type="predicted"/>
<dbReference type="OrthoDB" id="8687573at2"/>
<dbReference type="EMBL" id="CP021109">
    <property type="protein sequence ID" value="ARP84902.1"/>
    <property type="molecule type" value="Genomic_DNA"/>
</dbReference>
<dbReference type="RefSeq" id="WP_086055786.1">
    <property type="nucleotide sequence ID" value="NZ_CP021109.1"/>
</dbReference>
<sequence length="66" mass="7138">MRVLVVLAFIGILASLGSALIYLMKDKGTTNRTVNALTVRIGLSVALFLFVLLAHHLGWIESTGIK</sequence>
<protein>
    <submittedName>
        <fullName evidence="2">Twin transmembrane helix small protein</fullName>
    </submittedName>
</protein>